<dbReference type="AlphaFoldDB" id="A0A8S2YWC1"/>
<dbReference type="Proteomes" id="UP000676336">
    <property type="component" value="Unassembled WGS sequence"/>
</dbReference>
<dbReference type="EMBL" id="CAJOBI010100049">
    <property type="protein sequence ID" value="CAF4583264.1"/>
    <property type="molecule type" value="Genomic_DNA"/>
</dbReference>
<feature type="non-terminal residue" evidence="1">
    <location>
        <position position="75"/>
    </location>
</feature>
<protein>
    <submittedName>
        <fullName evidence="1">Uncharacterized protein</fullName>
    </submittedName>
</protein>
<evidence type="ECO:0000313" key="2">
    <source>
        <dbReference type="Proteomes" id="UP000676336"/>
    </source>
</evidence>
<gene>
    <name evidence="1" type="ORF">SMN809_LOCUS38361</name>
</gene>
<organism evidence="1 2">
    <name type="scientific">Rotaria magnacalcarata</name>
    <dbReference type="NCBI Taxonomy" id="392030"/>
    <lineage>
        <taxon>Eukaryota</taxon>
        <taxon>Metazoa</taxon>
        <taxon>Spiralia</taxon>
        <taxon>Gnathifera</taxon>
        <taxon>Rotifera</taxon>
        <taxon>Eurotatoria</taxon>
        <taxon>Bdelloidea</taxon>
        <taxon>Philodinida</taxon>
        <taxon>Philodinidae</taxon>
        <taxon>Rotaria</taxon>
    </lineage>
</organism>
<accession>A0A8S2YWC1</accession>
<name>A0A8S2YWC1_9BILA</name>
<evidence type="ECO:0000313" key="1">
    <source>
        <dbReference type="EMBL" id="CAF4583264.1"/>
    </source>
</evidence>
<sequence>MYTNNQLNVQRSIGNINPLYLRLKYDLNKQEKNICITPNIDTFINRFGKMGPLTATILATLTSLAQPKYKIIEYL</sequence>
<proteinExistence type="predicted"/>
<reference evidence="1" key="1">
    <citation type="submission" date="2021-02" db="EMBL/GenBank/DDBJ databases">
        <authorList>
            <person name="Nowell W R."/>
        </authorList>
    </citation>
    <scope>NUCLEOTIDE SEQUENCE</scope>
</reference>
<comment type="caution">
    <text evidence="1">The sequence shown here is derived from an EMBL/GenBank/DDBJ whole genome shotgun (WGS) entry which is preliminary data.</text>
</comment>